<evidence type="ECO:0000256" key="7">
    <source>
        <dbReference type="SAM" id="Phobius"/>
    </source>
</evidence>
<evidence type="ECO:0000256" key="4">
    <source>
        <dbReference type="ARBA" id="ARBA00022692"/>
    </source>
</evidence>
<name>A0ABY4B0A2_9BACT</name>
<dbReference type="Pfam" id="PF07681">
    <property type="entry name" value="DoxX"/>
    <property type="match status" value="1"/>
</dbReference>
<keyword evidence="5 7" id="KW-1133">Transmembrane helix</keyword>
<gene>
    <name evidence="8" type="ORF">MTP16_15620</name>
</gene>
<comment type="subcellular location">
    <subcellularLocation>
        <location evidence="1">Cell membrane</location>
        <topology evidence="1">Multi-pass membrane protein</topology>
    </subcellularLocation>
</comment>
<dbReference type="PANTHER" id="PTHR33452">
    <property type="entry name" value="OXIDOREDUCTASE CATD-RELATED"/>
    <property type="match status" value="1"/>
</dbReference>
<evidence type="ECO:0000313" key="8">
    <source>
        <dbReference type="EMBL" id="UOE32554.1"/>
    </source>
</evidence>
<evidence type="ECO:0000313" key="9">
    <source>
        <dbReference type="Proteomes" id="UP000831390"/>
    </source>
</evidence>
<protein>
    <submittedName>
        <fullName evidence="8">DoxX family protein</fullName>
    </submittedName>
</protein>
<keyword evidence="3" id="KW-1003">Cell membrane</keyword>
<feature type="transmembrane region" description="Helical" evidence="7">
    <location>
        <begin position="111"/>
        <end position="131"/>
    </location>
</feature>
<dbReference type="RefSeq" id="WP_243511367.1">
    <property type="nucleotide sequence ID" value="NZ_CP094534.1"/>
</dbReference>
<sequence length="141" mass="14923">MFLSNRYPAHDLGLLIIRVGIGLMFMAHGYPKLAGGPEAWAGVGGVMAKVGLNFAPAFWGFLAALAEFGGGALLALGLLWRLAVPALLFTMIMATVMHLSSGDGFNGYAHALESALLFAGLLLVGPGRYSLDEKLFGGRRW</sequence>
<evidence type="ECO:0000256" key="1">
    <source>
        <dbReference type="ARBA" id="ARBA00004651"/>
    </source>
</evidence>
<accession>A0ABY4B0A2</accession>
<proteinExistence type="inferred from homology"/>
<dbReference type="PANTHER" id="PTHR33452:SF1">
    <property type="entry name" value="INNER MEMBRANE PROTEIN YPHA-RELATED"/>
    <property type="match status" value="1"/>
</dbReference>
<organism evidence="8 9">
    <name type="scientific">Hymenobacter monticola</name>
    <dbReference type="NCBI Taxonomy" id="1705399"/>
    <lineage>
        <taxon>Bacteria</taxon>
        <taxon>Pseudomonadati</taxon>
        <taxon>Bacteroidota</taxon>
        <taxon>Cytophagia</taxon>
        <taxon>Cytophagales</taxon>
        <taxon>Hymenobacteraceae</taxon>
        <taxon>Hymenobacter</taxon>
    </lineage>
</organism>
<dbReference type="InterPro" id="IPR032808">
    <property type="entry name" value="DoxX"/>
</dbReference>
<keyword evidence="9" id="KW-1185">Reference proteome</keyword>
<evidence type="ECO:0000256" key="2">
    <source>
        <dbReference type="ARBA" id="ARBA00006679"/>
    </source>
</evidence>
<dbReference type="EMBL" id="CP094534">
    <property type="protein sequence ID" value="UOE32554.1"/>
    <property type="molecule type" value="Genomic_DNA"/>
</dbReference>
<dbReference type="InterPro" id="IPR051907">
    <property type="entry name" value="DoxX-like_oxidoreductase"/>
</dbReference>
<feature type="transmembrane region" description="Helical" evidence="7">
    <location>
        <begin position="78"/>
        <end position="99"/>
    </location>
</feature>
<evidence type="ECO:0000256" key="6">
    <source>
        <dbReference type="ARBA" id="ARBA00023136"/>
    </source>
</evidence>
<dbReference type="Proteomes" id="UP000831390">
    <property type="component" value="Chromosome"/>
</dbReference>
<feature type="transmembrane region" description="Helical" evidence="7">
    <location>
        <begin position="50"/>
        <end position="66"/>
    </location>
</feature>
<reference evidence="8 9" key="1">
    <citation type="submission" date="2022-03" db="EMBL/GenBank/DDBJ databases">
        <title>Hymenobactersp. isolated from the air.</title>
        <authorList>
            <person name="Won M."/>
            <person name="Kwon S.-W."/>
        </authorList>
    </citation>
    <scope>NUCLEOTIDE SEQUENCE [LARGE SCALE GENOMIC DNA]</scope>
    <source>
        <strain evidence="8 9">KACC 22596</strain>
    </source>
</reference>
<keyword evidence="4 7" id="KW-0812">Transmembrane</keyword>
<evidence type="ECO:0000256" key="5">
    <source>
        <dbReference type="ARBA" id="ARBA00022989"/>
    </source>
</evidence>
<comment type="similarity">
    <text evidence="2">Belongs to the DoxX family.</text>
</comment>
<feature type="transmembrane region" description="Helical" evidence="7">
    <location>
        <begin position="12"/>
        <end position="30"/>
    </location>
</feature>
<keyword evidence="6 7" id="KW-0472">Membrane</keyword>
<evidence type="ECO:0000256" key="3">
    <source>
        <dbReference type="ARBA" id="ARBA00022475"/>
    </source>
</evidence>